<reference evidence="4" key="1">
    <citation type="submission" date="2017-02" db="UniProtKB">
        <authorList>
            <consortium name="WormBaseParasite"/>
        </authorList>
    </citation>
    <scope>IDENTIFICATION</scope>
</reference>
<name>A0A0R3TC85_RODNA</name>
<reference evidence="2 3" key="2">
    <citation type="submission" date="2018-11" db="EMBL/GenBank/DDBJ databases">
        <authorList>
            <consortium name="Pathogen Informatics"/>
        </authorList>
    </citation>
    <scope>NUCLEOTIDE SEQUENCE [LARGE SCALE GENOMIC DNA]</scope>
</reference>
<dbReference type="WBParaSite" id="HNAJ_0000467401-mRNA-1">
    <property type="protein sequence ID" value="HNAJ_0000467401-mRNA-1"/>
    <property type="gene ID" value="HNAJ_0000467401"/>
</dbReference>
<evidence type="ECO:0000313" key="3">
    <source>
        <dbReference type="Proteomes" id="UP000278807"/>
    </source>
</evidence>
<feature type="compositionally biased region" description="Polar residues" evidence="1">
    <location>
        <begin position="53"/>
        <end position="79"/>
    </location>
</feature>
<keyword evidence="3" id="KW-1185">Reference proteome</keyword>
<dbReference type="AlphaFoldDB" id="A0A0R3TC85"/>
<gene>
    <name evidence="2" type="ORF">HNAJ_LOCUS4672</name>
</gene>
<evidence type="ECO:0000313" key="4">
    <source>
        <dbReference type="WBParaSite" id="HNAJ_0000467401-mRNA-1"/>
    </source>
</evidence>
<sequence length="387" mass="44009">MPSESTNRNYERNRESRGRRRRFKGAPFESTHETVAKTPSNVRRSRIDMPTRSAKSMSNLSSIDNEVTTDQGNSSNQNTSLMPFTRIIKWYKHISQTRETPPQMTQGKVIPLERRFSPPANQQTGYVGKKREFMGPLGLGEFVESMGGGFDEPDQPNVSPQIQVKSRSLIDISMTNLWGDEEEDYDIANGGDVENNEQENSLEKERRVSFSQSNRSSLLNTISRLVPLPPIAPNLVQFLDNPSVSGSVYESMETTFFGNNEERWSTPAFVITACNQMQKGDLFNIHCVSDYLAELKLTVNWAKSVKYLCEGEIRKYKSAGRGKRQRRLTRQGSTMKSENEVELKELHSDFINFLDSYEIFVSQMKEEHRGTAISAILIAGHNERLVT</sequence>
<evidence type="ECO:0000256" key="1">
    <source>
        <dbReference type="SAM" id="MobiDB-lite"/>
    </source>
</evidence>
<feature type="region of interest" description="Disordered" evidence="1">
    <location>
        <begin position="1"/>
        <end position="79"/>
    </location>
</feature>
<dbReference type="Proteomes" id="UP000278807">
    <property type="component" value="Unassembled WGS sequence"/>
</dbReference>
<dbReference type="OrthoDB" id="6281941at2759"/>
<protein>
    <submittedName>
        <fullName evidence="2 4">Uncharacterized protein</fullName>
    </submittedName>
</protein>
<evidence type="ECO:0000313" key="2">
    <source>
        <dbReference type="EMBL" id="VDO00532.1"/>
    </source>
</evidence>
<proteinExistence type="predicted"/>
<dbReference type="EMBL" id="UZAE01003466">
    <property type="protein sequence ID" value="VDO00532.1"/>
    <property type="molecule type" value="Genomic_DNA"/>
</dbReference>
<accession>A0A0R3TC85</accession>
<dbReference type="STRING" id="102285.A0A0R3TC85"/>
<organism evidence="4">
    <name type="scientific">Rodentolepis nana</name>
    <name type="common">Dwarf tapeworm</name>
    <name type="synonym">Hymenolepis nana</name>
    <dbReference type="NCBI Taxonomy" id="102285"/>
    <lineage>
        <taxon>Eukaryota</taxon>
        <taxon>Metazoa</taxon>
        <taxon>Spiralia</taxon>
        <taxon>Lophotrochozoa</taxon>
        <taxon>Platyhelminthes</taxon>
        <taxon>Cestoda</taxon>
        <taxon>Eucestoda</taxon>
        <taxon>Cyclophyllidea</taxon>
        <taxon>Hymenolepididae</taxon>
        <taxon>Rodentolepis</taxon>
    </lineage>
</organism>